<protein>
    <submittedName>
        <fullName evidence="10">Cation:dicarboxylase symporter family transporter</fullName>
    </submittedName>
</protein>
<evidence type="ECO:0000256" key="6">
    <source>
        <dbReference type="ARBA" id="ARBA00022989"/>
    </source>
</evidence>
<keyword evidence="3" id="KW-1003">Cell membrane</keyword>
<feature type="transmembrane region" description="Helical" evidence="9">
    <location>
        <begin position="18"/>
        <end position="40"/>
    </location>
</feature>
<evidence type="ECO:0000256" key="9">
    <source>
        <dbReference type="SAM" id="Phobius"/>
    </source>
</evidence>
<keyword evidence="6 9" id="KW-1133">Transmembrane helix</keyword>
<evidence type="ECO:0000256" key="3">
    <source>
        <dbReference type="ARBA" id="ARBA00022475"/>
    </source>
</evidence>
<evidence type="ECO:0000256" key="5">
    <source>
        <dbReference type="ARBA" id="ARBA00022847"/>
    </source>
</evidence>
<evidence type="ECO:0000256" key="2">
    <source>
        <dbReference type="ARBA" id="ARBA00022448"/>
    </source>
</evidence>
<feature type="transmembrane region" description="Helical" evidence="9">
    <location>
        <begin position="86"/>
        <end position="109"/>
    </location>
</feature>
<dbReference type="Gene3D" id="1.10.3860.10">
    <property type="entry name" value="Sodium:dicarboxylate symporter"/>
    <property type="match status" value="1"/>
</dbReference>
<keyword evidence="4 9" id="KW-0812">Transmembrane</keyword>
<evidence type="ECO:0000313" key="10">
    <source>
        <dbReference type="EMBL" id="NEK56370.1"/>
    </source>
</evidence>
<dbReference type="PRINTS" id="PR00173">
    <property type="entry name" value="EDTRNSPORT"/>
</dbReference>
<dbReference type="GO" id="GO:0015366">
    <property type="term" value="F:malate:proton symporter activity"/>
    <property type="evidence" value="ECO:0007669"/>
    <property type="project" value="TreeGrafter"/>
</dbReference>
<sequence>MASDTAQPPTQRRDRTHWLYLSVIGAVLAGIAVGFAFPGFATDLKWLGTAFVGLIKMLIAPVIFCTIVLGIGAIRQAAKVGRIGGLALGYFILMSTIALAIGLVVGNVISPGDGLELSDELRGQGSELATTAEESGGTVDFLLGLIPTTLLSALTEGSVLQALLVALLVGFAIQAMGRSGEPLLRGVGHLQKLVFRILAMVMWLAPVGAFGAIAAVVGETGIDALKSLAVIMLAFYATCAIFVFVILGLILRFVARVNIFALLRYLGREFLLIVSTSSSETALPRLIAKMEHAGVSQPVAGIVVPTGYSFNLDGTAIYLTMASLFIAEALGDPLSIGEQLGLLAFMIIASKGAAGVTGAGLATLAGGLSAHRPDLLDGVGLIVGIDRFMSEARAVTNFAGNAVATVLVATWTRELDRDQLSAALSGESPFDEATMLDEHGGTDEPASGTDAGPGQRDAEAAQRDLAAAPLR</sequence>
<organism evidence="10 11">
    <name type="scientific">Geodermatophilus sabuli</name>
    <dbReference type="NCBI Taxonomy" id="1564158"/>
    <lineage>
        <taxon>Bacteria</taxon>
        <taxon>Bacillati</taxon>
        <taxon>Actinomycetota</taxon>
        <taxon>Actinomycetes</taxon>
        <taxon>Geodermatophilales</taxon>
        <taxon>Geodermatophilaceae</taxon>
        <taxon>Geodermatophilus</taxon>
    </lineage>
</organism>
<dbReference type="RefSeq" id="WP_163479562.1">
    <property type="nucleotide sequence ID" value="NZ_JAAGWF010000002.1"/>
</dbReference>
<feature type="transmembrane region" description="Helical" evidence="9">
    <location>
        <begin position="150"/>
        <end position="173"/>
    </location>
</feature>
<feature type="transmembrane region" description="Helical" evidence="9">
    <location>
        <begin position="229"/>
        <end position="255"/>
    </location>
</feature>
<dbReference type="FunFam" id="1.10.3860.10:FF:000001">
    <property type="entry name" value="C4-dicarboxylate transport protein"/>
    <property type="match status" value="1"/>
</dbReference>
<evidence type="ECO:0000256" key="1">
    <source>
        <dbReference type="ARBA" id="ARBA00004651"/>
    </source>
</evidence>
<dbReference type="GO" id="GO:0070778">
    <property type="term" value="P:L-aspartate transmembrane transport"/>
    <property type="evidence" value="ECO:0007669"/>
    <property type="project" value="TreeGrafter"/>
</dbReference>
<name>A0A7K3VVF3_9ACTN</name>
<dbReference type="InterPro" id="IPR036458">
    <property type="entry name" value="Na:dicarbo_symporter_sf"/>
</dbReference>
<evidence type="ECO:0000256" key="4">
    <source>
        <dbReference type="ARBA" id="ARBA00022692"/>
    </source>
</evidence>
<feature type="transmembrane region" description="Helical" evidence="9">
    <location>
        <begin position="46"/>
        <end position="74"/>
    </location>
</feature>
<dbReference type="GO" id="GO:0015138">
    <property type="term" value="F:fumarate transmembrane transporter activity"/>
    <property type="evidence" value="ECO:0007669"/>
    <property type="project" value="TreeGrafter"/>
</dbReference>
<dbReference type="Pfam" id="PF00375">
    <property type="entry name" value="SDF"/>
    <property type="match status" value="1"/>
</dbReference>
<proteinExistence type="predicted"/>
<comment type="caution">
    <text evidence="10">The sequence shown here is derived from an EMBL/GenBank/DDBJ whole genome shotgun (WGS) entry which is preliminary data.</text>
</comment>
<reference evidence="10 11" key="1">
    <citation type="submission" date="2020-02" db="EMBL/GenBank/DDBJ databases">
        <title>Geodermatophilus sabuli CPCC 205279 I12A-02694.</title>
        <authorList>
            <person name="Jiang Z."/>
        </authorList>
    </citation>
    <scope>NUCLEOTIDE SEQUENCE [LARGE SCALE GENOMIC DNA]</scope>
    <source>
        <strain evidence="10 11">I12A-02694</strain>
    </source>
</reference>
<evidence type="ECO:0000256" key="8">
    <source>
        <dbReference type="SAM" id="MobiDB-lite"/>
    </source>
</evidence>
<dbReference type="GO" id="GO:0005886">
    <property type="term" value="C:plasma membrane"/>
    <property type="evidence" value="ECO:0007669"/>
    <property type="project" value="UniProtKB-SubCell"/>
</dbReference>
<dbReference type="PANTHER" id="PTHR42865:SF1">
    <property type="entry name" value="AEROBIC C4-DICARBOXYLATE TRANSPORT PROTEIN"/>
    <property type="match status" value="1"/>
</dbReference>
<dbReference type="EMBL" id="JAAGWF010000002">
    <property type="protein sequence ID" value="NEK56370.1"/>
    <property type="molecule type" value="Genomic_DNA"/>
</dbReference>
<keyword evidence="7 9" id="KW-0472">Membrane</keyword>
<evidence type="ECO:0000313" key="11">
    <source>
        <dbReference type="Proteomes" id="UP000470246"/>
    </source>
</evidence>
<evidence type="ECO:0000256" key="7">
    <source>
        <dbReference type="ARBA" id="ARBA00023136"/>
    </source>
</evidence>
<keyword evidence="11" id="KW-1185">Reference proteome</keyword>
<dbReference type="GO" id="GO:0015141">
    <property type="term" value="F:succinate transmembrane transporter activity"/>
    <property type="evidence" value="ECO:0007669"/>
    <property type="project" value="TreeGrafter"/>
</dbReference>
<keyword evidence="2" id="KW-0813">Transport</keyword>
<comment type="subcellular location">
    <subcellularLocation>
        <location evidence="1">Cell membrane</location>
        <topology evidence="1">Multi-pass membrane protein</topology>
    </subcellularLocation>
</comment>
<keyword evidence="5" id="KW-0769">Symport</keyword>
<feature type="transmembrane region" description="Helical" evidence="9">
    <location>
        <begin position="193"/>
        <end position="217"/>
    </location>
</feature>
<dbReference type="InterPro" id="IPR001991">
    <property type="entry name" value="Na-dicarboxylate_symporter"/>
</dbReference>
<feature type="region of interest" description="Disordered" evidence="8">
    <location>
        <begin position="424"/>
        <end position="471"/>
    </location>
</feature>
<dbReference type="PANTHER" id="PTHR42865">
    <property type="entry name" value="PROTON/GLUTAMATE-ASPARTATE SYMPORTER"/>
    <property type="match status" value="1"/>
</dbReference>
<accession>A0A7K3VVF3</accession>
<dbReference type="Proteomes" id="UP000470246">
    <property type="component" value="Unassembled WGS sequence"/>
</dbReference>
<dbReference type="SUPFAM" id="SSF118215">
    <property type="entry name" value="Proton glutamate symport protein"/>
    <property type="match status" value="1"/>
</dbReference>
<dbReference type="AlphaFoldDB" id="A0A7K3VVF3"/>
<gene>
    <name evidence="10" type="ORF">GCU56_00590</name>
</gene>